<name>A0A1F5VFY0_9BACT</name>
<dbReference type="CDD" id="cd06325">
    <property type="entry name" value="PBP1_ABC_unchar_transporter"/>
    <property type="match status" value="1"/>
</dbReference>
<dbReference type="Proteomes" id="UP000179251">
    <property type="component" value="Unassembled WGS sequence"/>
</dbReference>
<evidence type="ECO:0000256" key="1">
    <source>
        <dbReference type="SAM" id="Phobius"/>
    </source>
</evidence>
<dbReference type="PANTHER" id="PTHR35271">
    <property type="entry name" value="ABC TRANSPORTER, SUBSTRATE-BINDING LIPOPROTEIN-RELATED"/>
    <property type="match status" value="1"/>
</dbReference>
<feature type="transmembrane region" description="Helical" evidence="1">
    <location>
        <begin position="7"/>
        <end position="25"/>
    </location>
</feature>
<reference evidence="2 3" key="1">
    <citation type="journal article" date="2016" name="Nat. Commun.">
        <title>Thousands of microbial genomes shed light on interconnected biogeochemical processes in an aquifer system.</title>
        <authorList>
            <person name="Anantharaman K."/>
            <person name="Brown C.T."/>
            <person name="Hug L.A."/>
            <person name="Sharon I."/>
            <person name="Castelle C.J."/>
            <person name="Probst A.J."/>
            <person name="Thomas B.C."/>
            <person name="Singh A."/>
            <person name="Wilkins M.J."/>
            <person name="Karaoz U."/>
            <person name="Brodie E.L."/>
            <person name="Williams K.H."/>
            <person name="Hubbard S.S."/>
            <person name="Banfield J.F."/>
        </authorList>
    </citation>
    <scope>NUCLEOTIDE SEQUENCE [LARGE SCALE GENOMIC DNA]</scope>
</reference>
<accession>A0A1F5VFY0</accession>
<evidence type="ECO:0000313" key="3">
    <source>
        <dbReference type="Proteomes" id="UP000179251"/>
    </source>
</evidence>
<keyword evidence="1" id="KW-1133">Transmembrane helix</keyword>
<dbReference type="Pfam" id="PF04392">
    <property type="entry name" value="ABC_sub_bind"/>
    <property type="match status" value="1"/>
</dbReference>
<keyword evidence="1" id="KW-0812">Transmembrane</keyword>
<dbReference type="InterPro" id="IPR007487">
    <property type="entry name" value="ABC_transpt-TYRBP-like"/>
</dbReference>
<comment type="caution">
    <text evidence="2">The sequence shown here is derived from an EMBL/GenBank/DDBJ whole genome shotgun (WGS) entry which is preliminary data.</text>
</comment>
<dbReference type="Gene3D" id="3.40.50.2300">
    <property type="match status" value="2"/>
</dbReference>
<organism evidence="2 3">
    <name type="scientific">Candidatus Giovannonibacteria bacterium RIFCSPHIGHO2_01_FULL_45_23</name>
    <dbReference type="NCBI Taxonomy" id="1798325"/>
    <lineage>
        <taxon>Bacteria</taxon>
        <taxon>Candidatus Giovannoniibacteriota</taxon>
    </lineage>
</organism>
<dbReference type="STRING" id="1798325.A2834_04675"/>
<protein>
    <recommendedName>
        <fullName evidence="4">ABC transporter substrate-binding protein</fullName>
    </recommendedName>
</protein>
<dbReference type="EMBL" id="MFHD01000019">
    <property type="protein sequence ID" value="OGF62324.1"/>
    <property type="molecule type" value="Genomic_DNA"/>
</dbReference>
<dbReference type="SUPFAM" id="SSF53822">
    <property type="entry name" value="Periplasmic binding protein-like I"/>
    <property type="match status" value="1"/>
</dbReference>
<proteinExistence type="predicted"/>
<dbReference type="PANTHER" id="PTHR35271:SF1">
    <property type="entry name" value="ABC TRANSPORTER, SUBSTRATE-BINDING LIPOPROTEIN"/>
    <property type="match status" value="1"/>
</dbReference>
<gene>
    <name evidence="2" type="ORF">A2834_04675</name>
</gene>
<evidence type="ECO:0000313" key="2">
    <source>
        <dbReference type="EMBL" id="OGF62324.1"/>
    </source>
</evidence>
<dbReference type="InterPro" id="IPR028082">
    <property type="entry name" value="Peripla_BP_I"/>
</dbReference>
<evidence type="ECO:0008006" key="4">
    <source>
        <dbReference type="Google" id="ProtNLM"/>
    </source>
</evidence>
<keyword evidence="1" id="KW-0472">Membrane</keyword>
<dbReference type="AlphaFoldDB" id="A0A1F5VFY0"/>
<sequence length="334" mass="35971">MNSKKAVYIVAGLILVAGAFIYFIFSPFKSAPISPKRIAILTASDLQLQGVDGIKAGLKELGHKEGDDILTEIKNPKGDRELTKTMAREIVAAAPDLIVSVSTSASSAVRDANKDAQIPVVAVDVGNFKELGIENIQRPGGFMTAVVVDNVPAAPKRMEILKTLLPNMKKIGILVNDKHVSYDEILRAHEDGAQKLGIEILWFKVAKKEEIAPVMQKLVAAKPDAFMTTSEATISGNAPLIAPALKAAKIPSIDFNIERGVSSGYLMVYGIPRFEVGKQGARIIDKVLNGASPGEIPVEFASVLRLEINAQLARELGISIPENLLLQANKIYQE</sequence>